<dbReference type="Pfam" id="PF08590">
    <property type="entry name" value="DUF1771"/>
    <property type="match status" value="1"/>
</dbReference>
<dbReference type="SMART" id="SM00463">
    <property type="entry name" value="SMR"/>
    <property type="match status" value="1"/>
</dbReference>
<dbReference type="SMART" id="SM01162">
    <property type="entry name" value="DUF1771"/>
    <property type="match status" value="1"/>
</dbReference>
<dbReference type="Gene3D" id="3.30.1370.110">
    <property type="match status" value="1"/>
</dbReference>
<dbReference type="PANTHER" id="PTHR47417:SF1">
    <property type="entry name" value="SMR DOMAIN-CONTAINING PROTEIN YPL199C"/>
    <property type="match status" value="1"/>
</dbReference>
<organism evidence="2 3">
    <name type="scientific">Scleroderma citrinum Foug A</name>
    <dbReference type="NCBI Taxonomy" id="1036808"/>
    <lineage>
        <taxon>Eukaryota</taxon>
        <taxon>Fungi</taxon>
        <taxon>Dikarya</taxon>
        <taxon>Basidiomycota</taxon>
        <taxon>Agaricomycotina</taxon>
        <taxon>Agaricomycetes</taxon>
        <taxon>Agaricomycetidae</taxon>
        <taxon>Boletales</taxon>
        <taxon>Sclerodermatineae</taxon>
        <taxon>Sclerodermataceae</taxon>
        <taxon>Scleroderma</taxon>
    </lineage>
</organism>
<dbReference type="InterPro" id="IPR002625">
    <property type="entry name" value="Smr_dom"/>
</dbReference>
<dbReference type="AlphaFoldDB" id="A0A0C3A4S7"/>
<dbReference type="InParanoid" id="A0A0C3A4S7"/>
<dbReference type="Pfam" id="PF01713">
    <property type="entry name" value="Smr"/>
    <property type="match status" value="1"/>
</dbReference>
<evidence type="ECO:0000259" key="1">
    <source>
        <dbReference type="PROSITE" id="PS50828"/>
    </source>
</evidence>
<dbReference type="PANTHER" id="PTHR47417">
    <property type="entry name" value="SMR DOMAIN-CONTAINING PROTEIN YPL199C"/>
    <property type="match status" value="1"/>
</dbReference>
<reference evidence="3" key="2">
    <citation type="submission" date="2015-01" db="EMBL/GenBank/DDBJ databases">
        <title>Evolutionary Origins and Diversification of the Mycorrhizal Mutualists.</title>
        <authorList>
            <consortium name="DOE Joint Genome Institute"/>
            <consortium name="Mycorrhizal Genomics Consortium"/>
            <person name="Kohler A."/>
            <person name="Kuo A."/>
            <person name="Nagy L.G."/>
            <person name="Floudas D."/>
            <person name="Copeland A."/>
            <person name="Barry K.W."/>
            <person name="Cichocki N."/>
            <person name="Veneault-Fourrey C."/>
            <person name="LaButti K."/>
            <person name="Lindquist E.A."/>
            <person name="Lipzen A."/>
            <person name="Lundell T."/>
            <person name="Morin E."/>
            <person name="Murat C."/>
            <person name="Riley R."/>
            <person name="Ohm R."/>
            <person name="Sun H."/>
            <person name="Tunlid A."/>
            <person name="Henrissat B."/>
            <person name="Grigoriev I.V."/>
            <person name="Hibbett D.S."/>
            <person name="Martin F."/>
        </authorList>
    </citation>
    <scope>NUCLEOTIDE SEQUENCE [LARGE SCALE GENOMIC DNA]</scope>
    <source>
        <strain evidence="3">Foug A</strain>
    </source>
</reference>
<dbReference type="Proteomes" id="UP000053989">
    <property type="component" value="Unassembled WGS sequence"/>
</dbReference>
<keyword evidence="3" id="KW-1185">Reference proteome</keyword>
<dbReference type="InterPro" id="IPR053020">
    <property type="entry name" value="Smr_domain_protein"/>
</dbReference>
<feature type="domain" description="Smr" evidence="1">
    <location>
        <begin position="74"/>
        <end position="150"/>
    </location>
</feature>
<proteinExistence type="predicted"/>
<name>A0A0C3A4S7_9AGAM</name>
<evidence type="ECO:0000313" key="3">
    <source>
        <dbReference type="Proteomes" id="UP000053989"/>
    </source>
</evidence>
<accession>A0A0C3A4S7</accession>
<dbReference type="InterPro" id="IPR036063">
    <property type="entry name" value="Smr_dom_sf"/>
</dbReference>
<dbReference type="PROSITE" id="PS50828">
    <property type="entry name" value="SMR"/>
    <property type="match status" value="1"/>
</dbReference>
<sequence length="150" mass="17033">MYATLRARAIQEGDLMAQCYRQSQEAYQRGDRALAKRLSEEGRVHKQEMENLNTSASAWIFRGEHHDNEVGNQVNLHDLYAKEAITYAEKAIEKAREQGISEIRLIIGKGLHSERNVAKIKPALEEFMKGRNIQAELDPTNTGVLIARLT</sequence>
<dbReference type="SUPFAM" id="SSF160443">
    <property type="entry name" value="SMR domain-like"/>
    <property type="match status" value="1"/>
</dbReference>
<protein>
    <recommendedName>
        <fullName evidence="1">Smr domain-containing protein</fullName>
    </recommendedName>
</protein>
<dbReference type="FunCoup" id="A0A0C3A4S7">
    <property type="interactions" value="3"/>
</dbReference>
<dbReference type="EMBL" id="KN822008">
    <property type="protein sequence ID" value="KIM68678.1"/>
    <property type="molecule type" value="Genomic_DNA"/>
</dbReference>
<dbReference type="HOGENOM" id="CLU_062475_1_1_1"/>
<dbReference type="InterPro" id="IPR013899">
    <property type="entry name" value="DUF1771"/>
</dbReference>
<dbReference type="STRING" id="1036808.A0A0C3A4S7"/>
<evidence type="ECO:0000313" key="2">
    <source>
        <dbReference type="EMBL" id="KIM68678.1"/>
    </source>
</evidence>
<gene>
    <name evidence="2" type="ORF">SCLCIDRAFT_104693</name>
</gene>
<dbReference type="OrthoDB" id="3231855at2759"/>
<reference evidence="2 3" key="1">
    <citation type="submission" date="2014-04" db="EMBL/GenBank/DDBJ databases">
        <authorList>
            <consortium name="DOE Joint Genome Institute"/>
            <person name="Kuo A."/>
            <person name="Kohler A."/>
            <person name="Nagy L.G."/>
            <person name="Floudas D."/>
            <person name="Copeland A."/>
            <person name="Barry K.W."/>
            <person name="Cichocki N."/>
            <person name="Veneault-Fourrey C."/>
            <person name="LaButti K."/>
            <person name="Lindquist E.A."/>
            <person name="Lipzen A."/>
            <person name="Lundell T."/>
            <person name="Morin E."/>
            <person name="Murat C."/>
            <person name="Sun H."/>
            <person name="Tunlid A."/>
            <person name="Henrissat B."/>
            <person name="Grigoriev I.V."/>
            <person name="Hibbett D.S."/>
            <person name="Martin F."/>
            <person name="Nordberg H.P."/>
            <person name="Cantor M.N."/>
            <person name="Hua S.X."/>
        </authorList>
    </citation>
    <scope>NUCLEOTIDE SEQUENCE [LARGE SCALE GENOMIC DNA]</scope>
    <source>
        <strain evidence="2 3">Foug A</strain>
    </source>
</reference>